<dbReference type="EMBL" id="JABVXQ010000009">
    <property type="protein sequence ID" value="KAF6090918.1"/>
    <property type="molecule type" value="Genomic_DNA"/>
</dbReference>
<comment type="caution">
    <text evidence="2">The sequence shown here is derived from an EMBL/GenBank/DDBJ whole genome shotgun (WGS) entry which is preliminary data.</text>
</comment>
<name>A0A833Z6E9_9CHIR</name>
<keyword evidence="1" id="KW-1133">Transmembrane helix</keyword>
<dbReference type="Proteomes" id="UP000664940">
    <property type="component" value="Unassembled WGS sequence"/>
</dbReference>
<evidence type="ECO:0000313" key="3">
    <source>
        <dbReference type="Proteomes" id="UP000664940"/>
    </source>
</evidence>
<evidence type="ECO:0000313" key="2">
    <source>
        <dbReference type="EMBL" id="KAF6090918.1"/>
    </source>
</evidence>
<reference evidence="2 3" key="1">
    <citation type="journal article" date="2020" name="Nature">
        <title>Six reference-quality genomes reveal evolution of bat adaptations.</title>
        <authorList>
            <person name="Jebb D."/>
            <person name="Huang Z."/>
            <person name="Pippel M."/>
            <person name="Hughes G.M."/>
            <person name="Lavrichenko K."/>
            <person name="Devanna P."/>
            <person name="Winkler S."/>
            <person name="Jermiin L.S."/>
            <person name="Skirmuntt E.C."/>
            <person name="Katzourakis A."/>
            <person name="Burkitt-Gray L."/>
            <person name="Ray D.A."/>
            <person name="Sullivan K.A.M."/>
            <person name="Roscito J.G."/>
            <person name="Kirilenko B.M."/>
            <person name="Davalos L.M."/>
            <person name="Corthals A.P."/>
            <person name="Power M.L."/>
            <person name="Jones G."/>
            <person name="Ransome R.D."/>
            <person name="Dechmann D.K.N."/>
            <person name="Locatelli A.G."/>
            <person name="Puechmaille S.J."/>
            <person name="Fedrigo O."/>
            <person name="Jarvis E.D."/>
            <person name="Hiller M."/>
            <person name="Vernes S.C."/>
            <person name="Myers E.W."/>
            <person name="Teeling E.C."/>
        </authorList>
    </citation>
    <scope>NUCLEOTIDE SEQUENCE [LARGE SCALE GENOMIC DNA]</scope>
    <source>
        <strain evidence="2">Bat1K_MPI-CBG_1</strain>
    </source>
</reference>
<accession>A0A833Z6E9</accession>
<keyword evidence="1" id="KW-0472">Membrane</keyword>
<feature type="transmembrane region" description="Helical" evidence="1">
    <location>
        <begin position="111"/>
        <end position="129"/>
    </location>
</feature>
<gene>
    <name evidence="2" type="ORF">HJG60_012263</name>
</gene>
<dbReference type="AlphaFoldDB" id="A0A833Z6E9"/>
<sequence>MRRVAPKRETPNGCCACLNPRANLPLQPISSSSHNWPQLPAFWAGVALWCGANYPQALLDPITNPHLGLPSCLHPVTVSLTLKFPVFEALATTDLFAVSIVLTFLRMSYCWNHIVCSLSLLAFFFYLSICI</sequence>
<evidence type="ECO:0000256" key="1">
    <source>
        <dbReference type="SAM" id="Phobius"/>
    </source>
</evidence>
<keyword evidence="1" id="KW-0812">Transmembrane</keyword>
<organism evidence="2 3">
    <name type="scientific">Phyllostomus discolor</name>
    <name type="common">pale spear-nosed bat</name>
    <dbReference type="NCBI Taxonomy" id="89673"/>
    <lineage>
        <taxon>Eukaryota</taxon>
        <taxon>Metazoa</taxon>
        <taxon>Chordata</taxon>
        <taxon>Craniata</taxon>
        <taxon>Vertebrata</taxon>
        <taxon>Euteleostomi</taxon>
        <taxon>Mammalia</taxon>
        <taxon>Eutheria</taxon>
        <taxon>Laurasiatheria</taxon>
        <taxon>Chiroptera</taxon>
        <taxon>Yangochiroptera</taxon>
        <taxon>Phyllostomidae</taxon>
        <taxon>Phyllostominae</taxon>
        <taxon>Phyllostomus</taxon>
    </lineage>
</organism>
<protein>
    <submittedName>
        <fullName evidence="2">Uncharacterized protein</fullName>
    </submittedName>
</protein>
<proteinExistence type="predicted"/>